<dbReference type="InterPro" id="IPR008271">
    <property type="entry name" value="Ser/Thr_kinase_AS"/>
</dbReference>
<dbReference type="AlphaFoldDB" id="A0A2K3PRE6"/>
<dbReference type="InterPro" id="IPR050108">
    <property type="entry name" value="CDK"/>
</dbReference>
<accession>A0A2K3PRE6</accession>
<feature type="domain" description="Protein kinase" evidence="9">
    <location>
        <begin position="103"/>
        <end position="387"/>
    </location>
</feature>
<dbReference type="FunFam" id="3.30.200.20:FF:000021">
    <property type="entry name" value="probable serine/threonine-protein kinase At1g54610"/>
    <property type="match status" value="1"/>
</dbReference>
<evidence type="ECO:0000256" key="3">
    <source>
        <dbReference type="ARBA" id="ARBA00022679"/>
    </source>
</evidence>
<dbReference type="FunFam" id="1.10.510.10:FF:000043">
    <property type="entry name" value="probable serine/threonine-protein kinase At1g54610"/>
    <property type="match status" value="1"/>
</dbReference>
<dbReference type="GO" id="GO:0032968">
    <property type="term" value="P:positive regulation of transcription elongation by RNA polymerase II"/>
    <property type="evidence" value="ECO:0007669"/>
    <property type="project" value="TreeGrafter"/>
</dbReference>
<dbReference type="PANTHER" id="PTHR24056">
    <property type="entry name" value="CELL DIVISION PROTEIN KINASE"/>
    <property type="match status" value="1"/>
</dbReference>
<keyword evidence="2" id="KW-0723">Serine/threonine-protein kinase</keyword>
<feature type="binding site" evidence="7">
    <location>
        <position position="132"/>
    </location>
    <ligand>
        <name>ATP</name>
        <dbReference type="ChEBI" id="CHEBI:30616"/>
    </ligand>
</feature>
<dbReference type="GO" id="GO:0008353">
    <property type="term" value="F:RNA polymerase II CTD heptapeptide repeat kinase activity"/>
    <property type="evidence" value="ECO:0007669"/>
    <property type="project" value="TreeGrafter"/>
</dbReference>
<dbReference type="EMBL" id="ASHM01009734">
    <property type="protein sequence ID" value="PNY17860.1"/>
    <property type="molecule type" value="Genomic_DNA"/>
</dbReference>
<dbReference type="GO" id="GO:0005634">
    <property type="term" value="C:nucleus"/>
    <property type="evidence" value="ECO:0007669"/>
    <property type="project" value="TreeGrafter"/>
</dbReference>
<dbReference type="Gene3D" id="1.10.510.10">
    <property type="entry name" value="Transferase(Phosphotransferase) domain 1"/>
    <property type="match status" value="1"/>
</dbReference>
<dbReference type="STRING" id="57577.A0A2K3PRE6"/>
<evidence type="ECO:0000259" key="9">
    <source>
        <dbReference type="PROSITE" id="PS50011"/>
    </source>
</evidence>
<evidence type="ECO:0000256" key="4">
    <source>
        <dbReference type="ARBA" id="ARBA00022741"/>
    </source>
</evidence>
<comment type="caution">
    <text evidence="10">The sequence shown here is derived from an EMBL/GenBank/DDBJ whole genome shotgun (WGS) entry which is preliminary data.</text>
</comment>
<gene>
    <name evidence="10" type="ORF">L195_g014613</name>
</gene>
<evidence type="ECO:0000256" key="7">
    <source>
        <dbReference type="PROSITE-ProRule" id="PRU10141"/>
    </source>
</evidence>
<dbReference type="PROSITE" id="PS00108">
    <property type="entry name" value="PROTEIN_KINASE_ST"/>
    <property type="match status" value="1"/>
</dbReference>
<proteinExistence type="inferred from homology"/>
<feature type="compositionally biased region" description="Polar residues" evidence="8">
    <location>
        <begin position="1"/>
        <end position="26"/>
    </location>
</feature>
<dbReference type="CDD" id="cd07840">
    <property type="entry name" value="STKc_CDK9_like"/>
    <property type="match status" value="1"/>
</dbReference>
<evidence type="ECO:0000256" key="6">
    <source>
        <dbReference type="ARBA" id="ARBA00022840"/>
    </source>
</evidence>
<keyword evidence="4 7" id="KW-0547">Nucleotide-binding</keyword>
<dbReference type="GO" id="GO:0000307">
    <property type="term" value="C:cyclin-dependent protein kinase holoenzyme complex"/>
    <property type="evidence" value="ECO:0007669"/>
    <property type="project" value="TreeGrafter"/>
</dbReference>
<dbReference type="PROSITE" id="PS00107">
    <property type="entry name" value="PROTEIN_KINASE_ATP"/>
    <property type="match status" value="1"/>
</dbReference>
<evidence type="ECO:0000256" key="5">
    <source>
        <dbReference type="ARBA" id="ARBA00022777"/>
    </source>
</evidence>
<comment type="similarity">
    <text evidence="1">Belongs to the protein kinase superfamily. CMGC Ser/Thr protein kinase family. CDC2/CDKX subfamily.</text>
</comment>
<dbReference type="PANTHER" id="PTHR24056:SF564">
    <property type="entry name" value="CYCLIN-DEPENDENT KINASE"/>
    <property type="match status" value="1"/>
</dbReference>
<evidence type="ECO:0000256" key="2">
    <source>
        <dbReference type="ARBA" id="ARBA00022527"/>
    </source>
</evidence>
<feature type="compositionally biased region" description="Basic and acidic residues" evidence="8">
    <location>
        <begin position="404"/>
        <end position="419"/>
    </location>
</feature>
<dbReference type="SUPFAM" id="SSF56112">
    <property type="entry name" value="Protein kinase-like (PK-like)"/>
    <property type="match status" value="1"/>
</dbReference>
<name>A0A2K3PRE6_TRIPR</name>
<dbReference type="GO" id="GO:0005524">
    <property type="term" value="F:ATP binding"/>
    <property type="evidence" value="ECO:0007669"/>
    <property type="project" value="UniProtKB-UniRule"/>
</dbReference>
<dbReference type="InterPro" id="IPR000719">
    <property type="entry name" value="Prot_kinase_dom"/>
</dbReference>
<evidence type="ECO:0000256" key="1">
    <source>
        <dbReference type="ARBA" id="ARBA00006485"/>
    </source>
</evidence>
<keyword evidence="5 10" id="KW-0418">Kinase</keyword>
<dbReference type="InterPro" id="IPR011009">
    <property type="entry name" value="Kinase-like_dom_sf"/>
</dbReference>
<sequence>MGCVISHQSKSGRISQNKVDGGSTSTVKKKKKKNGVRDNADDDRVQQPSQGGETRRRSKPNPRLSNPPKHLHGEQVAAGWPPWLTAVCGEALSGWIPRKADTFDKIDKIGQGTYSNVYKAKDSLTGKIVALKKVRFDNLEPESIKFMAREILILRRLDHPNVIKLQGLVTSRMSCSLYLVFDYMEHDLAGLAASPVIRFTQPQIKCYMRQLLSGLKHCHNRHVLHRDIKGSNLLIDNEGILKIADFGLASFFDPNHRHPMTSRVVTLWYRPPELLLGATDYGVGVDLWSAGCILGELLAGKPIMPGRTEVEQLHKIYKLCGSPSDEYWKKSKLPNATLFKPREPYKRCIRETFKAFPPSALPLIDNLLAIDPVERKTASDALRSEFFATEPYACDPSSLPKYPPTKEMDVKRRDDEVRRQRAGSKAQVDGSKKHRIRECVVKAMPAPEANAELQSNIDQRRRLIGHANAKSNSEKFPPPHKDGQFGFPLGSSHHIDPDTIPTDVSFISTRYTYSKEPFQAWSGPIGNAADIGVPKRKKHTAGEAWDLSKPQKSASKDTFKGKGIIV</sequence>
<evidence type="ECO:0000256" key="8">
    <source>
        <dbReference type="SAM" id="MobiDB-lite"/>
    </source>
</evidence>
<dbReference type="SMART" id="SM00220">
    <property type="entry name" value="S_TKc"/>
    <property type="match status" value="1"/>
</dbReference>
<dbReference type="Gene3D" id="3.30.200.20">
    <property type="entry name" value="Phosphorylase Kinase, domain 1"/>
    <property type="match status" value="1"/>
</dbReference>
<evidence type="ECO:0000313" key="10">
    <source>
        <dbReference type="EMBL" id="PNY17860.1"/>
    </source>
</evidence>
<feature type="region of interest" description="Disordered" evidence="8">
    <location>
        <begin position="541"/>
        <end position="566"/>
    </location>
</feature>
<reference evidence="10 11" key="1">
    <citation type="journal article" date="2014" name="Am. J. Bot.">
        <title>Genome assembly and annotation for red clover (Trifolium pratense; Fabaceae).</title>
        <authorList>
            <person name="Istvanek J."/>
            <person name="Jaros M."/>
            <person name="Krenek A."/>
            <person name="Repkova J."/>
        </authorList>
    </citation>
    <scope>NUCLEOTIDE SEQUENCE [LARGE SCALE GENOMIC DNA]</scope>
    <source>
        <strain evidence="11">cv. Tatra</strain>
        <tissue evidence="10">Young leaves</tissue>
    </source>
</reference>
<evidence type="ECO:0000313" key="11">
    <source>
        <dbReference type="Proteomes" id="UP000236291"/>
    </source>
</evidence>
<protein>
    <submittedName>
        <fullName evidence="10">Putative serine threonine-protein kinase</fullName>
    </submittedName>
</protein>
<feature type="compositionally biased region" description="Basic and acidic residues" evidence="8">
    <location>
        <begin position="35"/>
        <end position="45"/>
    </location>
</feature>
<keyword evidence="6 7" id="KW-0067">ATP-binding</keyword>
<dbReference type="PROSITE" id="PS50011">
    <property type="entry name" value="PROTEIN_KINASE_DOM"/>
    <property type="match status" value="1"/>
</dbReference>
<reference evidence="10 11" key="2">
    <citation type="journal article" date="2017" name="Front. Plant Sci.">
        <title>Gene Classification and Mining of Molecular Markers Useful in Red Clover (Trifolium pratense) Breeding.</title>
        <authorList>
            <person name="Istvanek J."/>
            <person name="Dluhosova J."/>
            <person name="Dluhos P."/>
            <person name="Patkova L."/>
            <person name="Nedelnik J."/>
            <person name="Repkova J."/>
        </authorList>
    </citation>
    <scope>NUCLEOTIDE SEQUENCE [LARGE SCALE GENOMIC DNA]</scope>
    <source>
        <strain evidence="11">cv. Tatra</strain>
        <tissue evidence="10">Young leaves</tissue>
    </source>
</reference>
<feature type="region of interest" description="Disordered" evidence="8">
    <location>
        <begin position="1"/>
        <end position="76"/>
    </location>
</feature>
<dbReference type="InterPro" id="IPR017441">
    <property type="entry name" value="Protein_kinase_ATP_BS"/>
</dbReference>
<dbReference type="Proteomes" id="UP000236291">
    <property type="component" value="Unassembled WGS sequence"/>
</dbReference>
<organism evidence="10 11">
    <name type="scientific">Trifolium pratense</name>
    <name type="common">Red clover</name>
    <dbReference type="NCBI Taxonomy" id="57577"/>
    <lineage>
        <taxon>Eukaryota</taxon>
        <taxon>Viridiplantae</taxon>
        <taxon>Streptophyta</taxon>
        <taxon>Embryophyta</taxon>
        <taxon>Tracheophyta</taxon>
        <taxon>Spermatophyta</taxon>
        <taxon>Magnoliopsida</taxon>
        <taxon>eudicotyledons</taxon>
        <taxon>Gunneridae</taxon>
        <taxon>Pentapetalae</taxon>
        <taxon>rosids</taxon>
        <taxon>fabids</taxon>
        <taxon>Fabales</taxon>
        <taxon>Fabaceae</taxon>
        <taxon>Papilionoideae</taxon>
        <taxon>50 kb inversion clade</taxon>
        <taxon>NPAAA clade</taxon>
        <taxon>Hologalegina</taxon>
        <taxon>IRL clade</taxon>
        <taxon>Trifolieae</taxon>
        <taxon>Trifolium</taxon>
    </lineage>
</organism>
<keyword evidence="3" id="KW-0808">Transferase</keyword>
<feature type="region of interest" description="Disordered" evidence="8">
    <location>
        <begin position="397"/>
        <end position="434"/>
    </location>
</feature>
<dbReference type="Pfam" id="PF00069">
    <property type="entry name" value="Pkinase"/>
    <property type="match status" value="1"/>
</dbReference>